<comment type="subcellular location">
    <subcellularLocation>
        <location evidence="1">Membrane</location>
    </subcellularLocation>
</comment>
<keyword evidence="7" id="KW-1185">Reference proteome</keyword>
<feature type="domain" description="Glycine zipper 2TM" evidence="5">
    <location>
        <begin position="140"/>
        <end position="179"/>
    </location>
</feature>
<reference evidence="6 7" key="1">
    <citation type="submission" date="2016-10" db="EMBL/GenBank/DDBJ databases">
        <authorList>
            <person name="de Groot N.N."/>
        </authorList>
    </citation>
    <scope>NUCLEOTIDE SEQUENCE [LARGE SCALE GENOMIC DNA]</scope>
    <source>
        <strain evidence="6 7">ATCC 43154</strain>
    </source>
</reference>
<keyword evidence="4" id="KW-1133">Transmembrane helix</keyword>
<dbReference type="PANTHER" id="PTHR35603">
    <property type="match status" value="1"/>
</dbReference>
<dbReference type="OrthoDB" id="8759921at2"/>
<accession>A0A1I4PVZ6</accession>
<dbReference type="Proteomes" id="UP000199470">
    <property type="component" value="Unassembled WGS sequence"/>
</dbReference>
<keyword evidence="2 4" id="KW-0472">Membrane</keyword>
<dbReference type="InterPro" id="IPR051407">
    <property type="entry name" value="Bact_OM_lipoprot/Surf_antigen"/>
</dbReference>
<dbReference type="RefSeq" id="WP_093389107.1">
    <property type="nucleotide sequence ID" value="NZ_FOTW01000017.1"/>
</dbReference>
<evidence type="ECO:0000256" key="2">
    <source>
        <dbReference type="ARBA" id="ARBA00023136"/>
    </source>
</evidence>
<evidence type="ECO:0000256" key="1">
    <source>
        <dbReference type="ARBA" id="ARBA00004370"/>
    </source>
</evidence>
<feature type="transmembrane region" description="Helical" evidence="4">
    <location>
        <begin position="12"/>
        <end position="36"/>
    </location>
</feature>
<dbReference type="AlphaFoldDB" id="A0A1I4PVZ6"/>
<name>A0A1I4PVZ6_9BURK</name>
<evidence type="ECO:0000256" key="4">
    <source>
        <dbReference type="SAM" id="Phobius"/>
    </source>
</evidence>
<evidence type="ECO:0000256" key="3">
    <source>
        <dbReference type="SAM" id="MobiDB-lite"/>
    </source>
</evidence>
<dbReference type="EMBL" id="FOTW01000017">
    <property type="protein sequence ID" value="SFM31623.1"/>
    <property type="molecule type" value="Genomic_DNA"/>
</dbReference>
<evidence type="ECO:0000313" key="7">
    <source>
        <dbReference type="Proteomes" id="UP000199470"/>
    </source>
</evidence>
<protein>
    <submittedName>
        <fullName evidence="6">Glycine zipper 2TM domain-containing protein</fullName>
    </submittedName>
</protein>
<evidence type="ECO:0000259" key="5">
    <source>
        <dbReference type="Pfam" id="PF05433"/>
    </source>
</evidence>
<dbReference type="PANTHER" id="PTHR35603:SF2">
    <property type="entry name" value="OUTER MEMBRANE LIPOPROTEIN"/>
    <property type="match status" value="1"/>
</dbReference>
<dbReference type="STRING" id="758825.SAMN02982985_03631"/>
<dbReference type="InterPro" id="IPR008816">
    <property type="entry name" value="Gly_zipper_2TM_dom"/>
</dbReference>
<dbReference type="Pfam" id="PF05433">
    <property type="entry name" value="Rick_17kDa_Anti"/>
    <property type="match status" value="1"/>
</dbReference>
<organism evidence="6 7">
    <name type="scientific">Rugamonas rubra</name>
    <dbReference type="NCBI Taxonomy" id="758825"/>
    <lineage>
        <taxon>Bacteria</taxon>
        <taxon>Pseudomonadati</taxon>
        <taxon>Pseudomonadota</taxon>
        <taxon>Betaproteobacteria</taxon>
        <taxon>Burkholderiales</taxon>
        <taxon>Oxalobacteraceae</taxon>
        <taxon>Telluria group</taxon>
        <taxon>Rugamonas</taxon>
    </lineage>
</organism>
<sequence>MEKIRTVSRIHPLVAGAAISVTVLAMVGTAAIAGWLPTSKGAIGPGGAASGTPTSEFAPVEVAGKGQIPPQAAALAQQAPAEPVRTAAPAPAPHKAPRPHHSTQVAQASQASQADYERPRQQAPQPQQQQQPQQPNYVGIGAGAVIGGLLGNQVGSGRGRTLATVAGAIGGGMLGNEVQKRQQEPQQPER</sequence>
<gene>
    <name evidence="6" type="ORF">SAMN02982985_03631</name>
</gene>
<keyword evidence="4" id="KW-0812">Transmembrane</keyword>
<feature type="compositionally biased region" description="Low complexity" evidence="3">
    <location>
        <begin position="104"/>
        <end position="114"/>
    </location>
</feature>
<evidence type="ECO:0000313" key="6">
    <source>
        <dbReference type="EMBL" id="SFM31623.1"/>
    </source>
</evidence>
<proteinExistence type="predicted"/>
<dbReference type="GO" id="GO:0019867">
    <property type="term" value="C:outer membrane"/>
    <property type="evidence" value="ECO:0007669"/>
    <property type="project" value="InterPro"/>
</dbReference>
<feature type="region of interest" description="Disordered" evidence="3">
    <location>
        <begin position="71"/>
        <end position="138"/>
    </location>
</feature>
<feature type="compositionally biased region" description="Low complexity" evidence="3">
    <location>
        <begin position="121"/>
        <end position="138"/>
    </location>
</feature>
<feature type="compositionally biased region" description="Low complexity" evidence="3">
    <location>
        <begin position="71"/>
        <end position="89"/>
    </location>
</feature>